<name>A0ACC0VRN4_9STRA</name>
<comment type="caution">
    <text evidence="1">The sequence shown here is derived from an EMBL/GenBank/DDBJ whole genome shotgun (WGS) entry which is preliminary data.</text>
</comment>
<gene>
    <name evidence="1" type="ORF">PsorP6_015251</name>
</gene>
<organism evidence="1 2">
    <name type="scientific">Peronosclerospora sorghi</name>
    <dbReference type="NCBI Taxonomy" id="230839"/>
    <lineage>
        <taxon>Eukaryota</taxon>
        <taxon>Sar</taxon>
        <taxon>Stramenopiles</taxon>
        <taxon>Oomycota</taxon>
        <taxon>Peronosporomycetes</taxon>
        <taxon>Peronosporales</taxon>
        <taxon>Peronosporaceae</taxon>
        <taxon>Peronosclerospora</taxon>
    </lineage>
</organism>
<accession>A0ACC0VRN4</accession>
<evidence type="ECO:0000313" key="1">
    <source>
        <dbReference type="EMBL" id="KAI9909220.1"/>
    </source>
</evidence>
<reference evidence="1 2" key="1">
    <citation type="journal article" date="2022" name="bioRxiv">
        <title>The genome of the oomycete Peronosclerospora sorghi, a cosmopolitan pathogen of maize and sorghum, is inflated with dispersed pseudogenes.</title>
        <authorList>
            <person name="Fletcher K."/>
            <person name="Martin F."/>
            <person name="Isakeit T."/>
            <person name="Cavanaugh K."/>
            <person name="Magill C."/>
            <person name="Michelmore R."/>
        </authorList>
    </citation>
    <scope>NUCLEOTIDE SEQUENCE [LARGE SCALE GENOMIC DNA]</scope>
    <source>
        <strain evidence="1">P6</strain>
    </source>
</reference>
<sequence length="162" mass="18456">MCNFQKRLNIWELINPFRQMFKQDPTRFQRFFNLWDLSKAPTPPSLDMGLYESNASLSILHSYLRPDARSKAHHALEHALLVLQLAQRRLLVVFEPIPRVPNRTLDVRIALLARQLNGPVNKLLQVVARFNATEHLGVILLKLVGLGHHAVNVFLAQAAAVV</sequence>
<dbReference type="EMBL" id="CM047586">
    <property type="protein sequence ID" value="KAI9909220.1"/>
    <property type="molecule type" value="Genomic_DNA"/>
</dbReference>
<keyword evidence="2" id="KW-1185">Reference proteome</keyword>
<evidence type="ECO:0000313" key="2">
    <source>
        <dbReference type="Proteomes" id="UP001163321"/>
    </source>
</evidence>
<dbReference type="Proteomes" id="UP001163321">
    <property type="component" value="Chromosome 7"/>
</dbReference>
<protein>
    <submittedName>
        <fullName evidence="1">Uncharacterized protein</fullName>
    </submittedName>
</protein>
<proteinExistence type="predicted"/>